<name>A0ABV2ELL0_9CAUL</name>
<evidence type="ECO:0000259" key="3">
    <source>
        <dbReference type="Pfam" id="PF02826"/>
    </source>
</evidence>
<dbReference type="RefSeq" id="WP_354297969.1">
    <property type="nucleotide sequence ID" value="NZ_JBEPLU010000002.1"/>
</dbReference>
<evidence type="ECO:0000256" key="1">
    <source>
        <dbReference type="ARBA" id="ARBA00023002"/>
    </source>
</evidence>
<evidence type="ECO:0000313" key="5">
    <source>
        <dbReference type="Proteomes" id="UP001549110"/>
    </source>
</evidence>
<dbReference type="InterPro" id="IPR006140">
    <property type="entry name" value="D-isomer_DH_NAD-bd"/>
</dbReference>
<evidence type="ECO:0000256" key="2">
    <source>
        <dbReference type="ARBA" id="ARBA00023027"/>
    </source>
</evidence>
<keyword evidence="1 4" id="KW-0560">Oxidoreductase</keyword>
<dbReference type="CDD" id="cd12164">
    <property type="entry name" value="GDH_like_2"/>
    <property type="match status" value="1"/>
</dbReference>
<dbReference type="GO" id="GO:0016618">
    <property type="term" value="F:hydroxypyruvate reductase [NAD(P)H] activity"/>
    <property type="evidence" value="ECO:0007669"/>
    <property type="project" value="UniProtKB-EC"/>
</dbReference>
<dbReference type="EC" id="1.1.1.79" evidence="4"/>
<sequence length="277" mass="29179">MEALRNALPNDEVTADPTVPAEIAVVANPAPGVLAALPGLRFVQSAWAGVDGLLTDPTFPKHLPLARLVDPALGEQMAQAVAAHVMALHRQAPAYRAQQAQGIWRQLPQPLAQDRPVGFLGYGELAKACAKLLTDIGFPVAFWSRSEGDLEAVLASDIVVNLLPLTPQTRGFLSASLFARMKPGAALVNVARGAHLVEADLLAALASGQLSHAVLDVFKTEPLPAAHPFWRHPQVTVLPHVAAITDPVSASRQIAANIARFRAGEPLAGLVSSDAGY</sequence>
<feature type="domain" description="D-isomer specific 2-hydroxyacid dehydrogenase NAD-binding" evidence="3">
    <location>
        <begin position="83"/>
        <end position="242"/>
    </location>
</feature>
<proteinExistence type="predicted"/>
<organism evidence="4 5">
    <name type="scientific">Phenylobacterium koreense</name>
    <dbReference type="NCBI Taxonomy" id="266125"/>
    <lineage>
        <taxon>Bacteria</taxon>
        <taxon>Pseudomonadati</taxon>
        <taxon>Pseudomonadota</taxon>
        <taxon>Alphaproteobacteria</taxon>
        <taxon>Caulobacterales</taxon>
        <taxon>Caulobacteraceae</taxon>
        <taxon>Phenylobacterium</taxon>
    </lineage>
</organism>
<dbReference type="GO" id="GO:0030267">
    <property type="term" value="F:glyoxylate reductase (NADPH) activity"/>
    <property type="evidence" value="ECO:0007669"/>
    <property type="project" value="UniProtKB-EC"/>
</dbReference>
<dbReference type="InterPro" id="IPR036291">
    <property type="entry name" value="NAD(P)-bd_dom_sf"/>
</dbReference>
<dbReference type="Pfam" id="PF02826">
    <property type="entry name" value="2-Hacid_dh_C"/>
    <property type="match status" value="1"/>
</dbReference>
<protein>
    <submittedName>
        <fullName evidence="4">Glyoxylate/hydroxypyruvate reductase A</fullName>
        <ecNumber evidence="4">1.1.1.79</ecNumber>
        <ecNumber evidence="4">1.1.1.81</ecNumber>
    </submittedName>
</protein>
<dbReference type="SUPFAM" id="SSF51735">
    <property type="entry name" value="NAD(P)-binding Rossmann-fold domains"/>
    <property type="match status" value="1"/>
</dbReference>
<dbReference type="Proteomes" id="UP001549110">
    <property type="component" value="Unassembled WGS sequence"/>
</dbReference>
<dbReference type="EC" id="1.1.1.81" evidence="4"/>
<evidence type="ECO:0000313" key="4">
    <source>
        <dbReference type="EMBL" id="MET3527944.1"/>
    </source>
</evidence>
<gene>
    <name evidence="4" type="ORF">ABID41_003062</name>
</gene>
<comment type="caution">
    <text evidence="4">The sequence shown here is derived from an EMBL/GenBank/DDBJ whole genome shotgun (WGS) entry which is preliminary data.</text>
</comment>
<dbReference type="PANTHER" id="PTHR43333">
    <property type="entry name" value="2-HACID_DH_C DOMAIN-CONTAINING PROTEIN"/>
    <property type="match status" value="1"/>
</dbReference>
<reference evidence="4 5" key="1">
    <citation type="submission" date="2024-06" db="EMBL/GenBank/DDBJ databases">
        <title>Genomic Encyclopedia of Type Strains, Phase IV (KMG-IV): sequencing the most valuable type-strain genomes for metagenomic binning, comparative biology and taxonomic classification.</title>
        <authorList>
            <person name="Goeker M."/>
        </authorList>
    </citation>
    <scope>NUCLEOTIDE SEQUENCE [LARGE SCALE GENOMIC DNA]</scope>
    <source>
        <strain evidence="4 5">DSM 17809</strain>
    </source>
</reference>
<keyword evidence="2" id="KW-0520">NAD</keyword>
<dbReference type="EMBL" id="JBEPLU010000002">
    <property type="protein sequence ID" value="MET3527944.1"/>
    <property type="molecule type" value="Genomic_DNA"/>
</dbReference>
<dbReference type="SUPFAM" id="SSF52283">
    <property type="entry name" value="Formate/glycerate dehydrogenase catalytic domain-like"/>
    <property type="match status" value="1"/>
</dbReference>
<dbReference type="PANTHER" id="PTHR43333:SF1">
    <property type="entry name" value="D-ISOMER SPECIFIC 2-HYDROXYACID DEHYDROGENASE NAD-BINDING DOMAIN-CONTAINING PROTEIN"/>
    <property type="match status" value="1"/>
</dbReference>
<keyword evidence="5" id="KW-1185">Reference proteome</keyword>
<dbReference type="Gene3D" id="3.40.50.720">
    <property type="entry name" value="NAD(P)-binding Rossmann-like Domain"/>
    <property type="match status" value="2"/>
</dbReference>
<accession>A0ABV2ELL0</accession>